<dbReference type="PANTHER" id="PTHR36851:SF1">
    <property type="entry name" value="GLYCO_TRANS_2-LIKE DOMAIN-CONTAINING PROTEIN"/>
    <property type="match status" value="1"/>
</dbReference>
<dbReference type="Proteomes" id="UP000178977">
    <property type="component" value="Unassembled WGS sequence"/>
</dbReference>
<feature type="transmembrane region" description="Helical" evidence="1">
    <location>
        <begin position="52"/>
        <end position="74"/>
    </location>
</feature>
<feature type="transmembrane region" description="Helical" evidence="1">
    <location>
        <begin position="405"/>
        <end position="425"/>
    </location>
</feature>
<dbReference type="PANTHER" id="PTHR36851">
    <property type="entry name" value="UNNAMED PRODUCT"/>
    <property type="match status" value="1"/>
</dbReference>
<accession>A0A1G2LDV8</accession>
<keyword evidence="1" id="KW-0812">Transmembrane</keyword>
<dbReference type="EMBL" id="MHQT01000012">
    <property type="protein sequence ID" value="OHA09818.1"/>
    <property type="molecule type" value="Genomic_DNA"/>
</dbReference>
<dbReference type="STRING" id="1802281.A3A44_03305"/>
<keyword evidence="1" id="KW-1133">Transmembrane helix</keyword>
<comment type="caution">
    <text evidence="2">The sequence shown here is derived from an EMBL/GenBank/DDBJ whole genome shotgun (WGS) entry which is preliminary data.</text>
</comment>
<organism evidence="2 3">
    <name type="scientific">Candidatus Sungbacteria bacterium RIFCSPLOWO2_01_FULL_60_25</name>
    <dbReference type="NCBI Taxonomy" id="1802281"/>
    <lineage>
        <taxon>Bacteria</taxon>
        <taxon>Candidatus Sungiibacteriota</taxon>
    </lineage>
</organism>
<evidence type="ECO:0008006" key="4">
    <source>
        <dbReference type="Google" id="ProtNLM"/>
    </source>
</evidence>
<feature type="transmembrane region" description="Helical" evidence="1">
    <location>
        <begin position="477"/>
        <end position="497"/>
    </location>
</feature>
<evidence type="ECO:0000313" key="3">
    <source>
        <dbReference type="Proteomes" id="UP000178977"/>
    </source>
</evidence>
<sequence>MLPKSIYLRAGKAADIPNRSGKFVYRLLELAPGLLSWATIIGIFIASRFTPVLASFFVIAFDIYWLFKTVFLSLHLRAGHRKMREHLAIDWMIKLRELDPKTFHPELKTKNWKDIYHLVIRPFYRESYEVICAGLDSMLASSYPKDRMILVLGVEERAGPEARAIAERIRREYGEKFFRIMVAVHPGDIPGELAGKGANETWAARRAKEELIDPLGIPSERVIVSSLDIDTVVLRDYFAIVTYHYLTAAKPLRSSYQPIPVYNNNIWDTPSFARVVAVSGTFWQTMQQARPERLATFSSHSMPLRALVEQNFWQTNIVSEDSRIFWSSLLFYDGDYRAIPLYYPVYLDANVGPNVWETAKNVYKQQRRWGWGVENVPYLLYGFSQNRNIPRRRKWYYAFNQLEGFWSWGTNAFIIFFLGWLPIWLGSSAFGSTLLAYNLPRFTRWIMTASMIGIVTSAVIATRMLPPRPAGKPARMYLWMALQWLLMPLTIIFFGSVPGLEAQTRLLFGRYMGFWVTPKFHAAGLTVAPKHATD</sequence>
<dbReference type="AlphaFoldDB" id="A0A1G2LDV8"/>
<feature type="transmembrane region" description="Helical" evidence="1">
    <location>
        <begin position="445"/>
        <end position="465"/>
    </location>
</feature>
<evidence type="ECO:0000313" key="2">
    <source>
        <dbReference type="EMBL" id="OHA09818.1"/>
    </source>
</evidence>
<name>A0A1G2LDV8_9BACT</name>
<protein>
    <recommendedName>
        <fullName evidence="4">Glycosyltransferase 2-like domain-containing protein</fullName>
    </recommendedName>
</protein>
<feature type="transmembrane region" description="Helical" evidence="1">
    <location>
        <begin position="27"/>
        <end position="46"/>
    </location>
</feature>
<keyword evidence="1" id="KW-0472">Membrane</keyword>
<proteinExistence type="predicted"/>
<gene>
    <name evidence="2" type="ORF">A3A44_03305</name>
</gene>
<evidence type="ECO:0000256" key="1">
    <source>
        <dbReference type="SAM" id="Phobius"/>
    </source>
</evidence>
<reference evidence="2 3" key="1">
    <citation type="journal article" date="2016" name="Nat. Commun.">
        <title>Thousands of microbial genomes shed light on interconnected biogeochemical processes in an aquifer system.</title>
        <authorList>
            <person name="Anantharaman K."/>
            <person name="Brown C.T."/>
            <person name="Hug L.A."/>
            <person name="Sharon I."/>
            <person name="Castelle C.J."/>
            <person name="Probst A.J."/>
            <person name="Thomas B.C."/>
            <person name="Singh A."/>
            <person name="Wilkins M.J."/>
            <person name="Karaoz U."/>
            <person name="Brodie E.L."/>
            <person name="Williams K.H."/>
            <person name="Hubbard S.S."/>
            <person name="Banfield J.F."/>
        </authorList>
    </citation>
    <scope>NUCLEOTIDE SEQUENCE [LARGE SCALE GENOMIC DNA]</scope>
</reference>